<evidence type="ECO:0000259" key="3">
    <source>
        <dbReference type="PROSITE" id="PS51371"/>
    </source>
</evidence>
<dbReference type="STRING" id="1855912.LuPra_01070"/>
<dbReference type="InterPro" id="IPR046342">
    <property type="entry name" value="CBS_dom_sf"/>
</dbReference>
<dbReference type="AlphaFoldDB" id="A0A143PH49"/>
<reference evidence="5" key="2">
    <citation type="submission" date="2016-04" db="EMBL/GenBank/DDBJ databases">
        <title>First Complete Genome Sequence of a Subdivision 6 Acidobacterium.</title>
        <authorList>
            <person name="Huang S."/>
            <person name="Vieira S."/>
            <person name="Bunk B."/>
            <person name="Riedel T."/>
            <person name="Sproeer C."/>
            <person name="Overmann J."/>
        </authorList>
    </citation>
    <scope>NUCLEOTIDE SEQUENCE [LARGE SCALE GENOMIC DNA]</scope>
    <source>
        <strain evidence="5">DSM 100886 HEG_-6_39</strain>
    </source>
</reference>
<reference evidence="4 5" key="1">
    <citation type="journal article" date="2016" name="Genome Announc.">
        <title>First Complete Genome Sequence of a Subdivision 6 Acidobacterium Strain.</title>
        <authorList>
            <person name="Huang S."/>
            <person name="Vieira S."/>
            <person name="Bunk B."/>
            <person name="Riedel T."/>
            <person name="Sproer C."/>
            <person name="Overmann J."/>
        </authorList>
    </citation>
    <scope>NUCLEOTIDE SEQUENCE [LARGE SCALE GENOMIC DNA]</scope>
    <source>
        <strain evidence="5">DSM 100886 HEG_-6_39</strain>
    </source>
</reference>
<dbReference type="Proteomes" id="UP000076079">
    <property type="component" value="Chromosome"/>
</dbReference>
<dbReference type="OrthoDB" id="9802114at2"/>
<dbReference type="Pfam" id="PF00571">
    <property type="entry name" value="CBS"/>
    <property type="match status" value="2"/>
</dbReference>
<dbReference type="SUPFAM" id="SSF54631">
    <property type="entry name" value="CBS-domain pair"/>
    <property type="match status" value="1"/>
</dbReference>
<dbReference type="KEGG" id="abac:LuPra_01070"/>
<proteinExistence type="predicted"/>
<keyword evidence="1 2" id="KW-0129">CBS domain</keyword>
<evidence type="ECO:0000313" key="5">
    <source>
        <dbReference type="Proteomes" id="UP000076079"/>
    </source>
</evidence>
<dbReference type="RefSeq" id="WP_110169782.1">
    <property type="nucleotide sequence ID" value="NZ_CP015136.1"/>
</dbReference>
<organism evidence="4 5">
    <name type="scientific">Luteitalea pratensis</name>
    <dbReference type="NCBI Taxonomy" id="1855912"/>
    <lineage>
        <taxon>Bacteria</taxon>
        <taxon>Pseudomonadati</taxon>
        <taxon>Acidobacteriota</taxon>
        <taxon>Vicinamibacteria</taxon>
        <taxon>Vicinamibacterales</taxon>
        <taxon>Vicinamibacteraceae</taxon>
        <taxon>Luteitalea</taxon>
    </lineage>
</organism>
<dbReference type="InterPro" id="IPR000644">
    <property type="entry name" value="CBS_dom"/>
</dbReference>
<dbReference type="InterPro" id="IPR051257">
    <property type="entry name" value="Diverse_CBS-Domain"/>
</dbReference>
<protein>
    <submittedName>
        <fullName evidence="4">Hypoxic response protein 1</fullName>
    </submittedName>
</protein>
<dbReference type="PANTHER" id="PTHR43080:SF2">
    <property type="entry name" value="CBS DOMAIN-CONTAINING PROTEIN"/>
    <property type="match status" value="1"/>
</dbReference>
<evidence type="ECO:0000256" key="2">
    <source>
        <dbReference type="PROSITE-ProRule" id="PRU00703"/>
    </source>
</evidence>
<evidence type="ECO:0000313" key="4">
    <source>
        <dbReference type="EMBL" id="AMY07887.1"/>
    </source>
</evidence>
<sequence length="142" mass="15001">MNIEELMTPNPACCTPETPVADVATMMMQHDCGEIPVVTKGGGLIGVVTDRDIVVRLVANGGDLRRATAANCMTQPAVSLPPDAQVSDAIELMQAHQVRRLPIVNGEGEVCGIVAQADLARWATAEQTGDLVRDVSEPQQAV</sequence>
<dbReference type="SMART" id="SM00116">
    <property type="entry name" value="CBS"/>
    <property type="match status" value="2"/>
</dbReference>
<name>A0A143PH49_LUTPR</name>
<dbReference type="PATRIC" id="fig|1813736.3.peg.1117"/>
<dbReference type="Gene3D" id="3.10.580.10">
    <property type="entry name" value="CBS-domain"/>
    <property type="match status" value="1"/>
</dbReference>
<feature type="domain" description="CBS" evidence="3">
    <location>
        <begin position="73"/>
        <end position="131"/>
    </location>
</feature>
<accession>A0A143PH49</accession>
<evidence type="ECO:0000256" key="1">
    <source>
        <dbReference type="ARBA" id="ARBA00023122"/>
    </source>
</evidence>
<dbReference type="PROSITE" id="PS51371">
    <property type="entry name" value="CBS"/>
    <property type="match status" value="2"/>
</dbReference>
<dbReference type="EMBL" id="CP015136">
    <property type="protein sequence ID" value="AMY07887.1"/>
    <property type="molecule type" value="Genomic_DNA"/>
</dbReference>
<keyword evidence="5" id="KW-1185">Reference proteome</keyword>
<gene>
    <name evidence="4" type="primary">hrp1_2</name>
    <name evidence="4" type="ORF">LuPra_01070</name>
</gene>
<dbReference type="PANTHER" id="PTHR43080">
    <property type="entry name" value="CBS DOMAIN-CONTAINING PROTEIN CBSX3, MITOCHONDRIAL"/>
    <property type="match status" value="1"/>
</dbReference>
<dbReference type="CDD" id="cd04622">
    <property type="entry name" value="CBS_pair_HRP1_like"/>
    <property type="match status" value="1"/>
</dbReference>
<feature type="domain" description="CBS" evidence="3">
    <location>
        <begin position="7"/>
        <end position="64"/>
    </location>
</feature>